<organism evidence="1 2">
    <name type="scientific">Fusarium sarcochroum</name>
    <dbReference type="NCBI Taxonomy" id="1208366"/>
    <lineage>
        <taxon>Eukaryota</taxon>
        <taxon>Fungi</taxon>
        <taxon>Dikarya</taxon>
        <taxon>Ascomycota</taxon>
        <taxon>Pezizomycotina</taxon>
        <taxon>Sordariomycetes</taxon>
        <taxon>Hypocreomycetidae</taxon>
        <taxon>Hypocreales</taxon>
        <taxon>Nectriaceae</taxon>
        <taxon>Fusarium</taxon>
        <taxon>Fusarium lateritium species complex</taxon>
    </lineage>
</organism>
<comment type="caution">
    <text evidence="1">The sequence shown here is derived from an EMBL/GenBank/DDBJ whole genome shotgun (WGS) entry which is preliminary data.</text>
</comment>
<dbReference type="Proteomes" id="UP000622797">
    <property type="component" value="Unassembled WGS sequence"/>
</dbReference>
<accession>A0A8H4TTZ2</accession>
<sequence>MRWTPHMEEHLQHLQDEPETPGDEVLVTIVKVSRIMDDLLLAVPPAHLASVEGQSRTPPILYVKSLVTKLDVTKQQLSQELLGDKIVQSYLHNAYMMVNSIPVMNSSCLNIKSGLSDFGKTDCIYACVDVIKQGLDNWFSFAAEDVWAMPLAPMLQFGRCTHILYRIYMTEDPAWDRFDLRKAIDLIQVLERGAEVMETVPRTVSLHSDGDDFFARTSRTLSHAATLWKRAFAESGVGDNYDCGIQGSTGSGAGDFTFDGLMSMDTFDDAWLSEIFTSWDSHQE</sequence>
<protein>
    <submittedName>
        <fullName evidence="1">Uncharacterized protein</fullName>
    </submittedName>
</protein>
<dbReference type="EMBL" id="JABEXW010000430">
    <property type="protein sequence ID" value="KAF4964050.1"/>
    <property type="molecule type" value="Genomic_DNA"/>
</dbReference>
<dbReference type="AlphaFoldDB" id="A0A8H4TTZ2"/>
<dbReference type="OrthoDB" id="5226580at2759"/>
<evidence type="ECO:0000313" key="2">
    <source>
        <dbReference type="Proteomes" id="UP000622797"/>
    </source>
</evidence>
<keyword evidence="2" id="KW-1185">Reference proteome</keyword>
<proteinExistence type="predicted"/>
<name>A0A8H4TTZ2_9HYPO</name>
<gene>
    <name evidence="1" type="ORF">FSARC_7999</name>
</gene>
<reference evidence="1" key="2">
    <citation type="submission" date="2020-05" db="EMBL/GenBank/DDBJ databases">
        <authorList>
            <person name="Kim H.-S."/>
            <person name="Proctor R.H."/>
            <person name="Brown D.W."/>
        </authorList>
    </citation>
    <scope>NUCLEOTIDE SEQUENCE</scope>
    <source>
        <strain evidence="1">NRRL 20472</strain>
    </source>
</reference>
<reference evidence="1" key="1">
    <citation type="journal article" date="2020" name="BMC Genomics">
        <title>Correction to: Identification and distribution of gene clusters required for synthesis of sphingolipid metabolism inhibitors in diverse species of the filamentous fungus Fusarium.</title>
        <authorList>
            <person name="Kim H.S."/>
            <person name="Lohmar J.M."/>
            <person name="Busman M."/>
            <person name="Brown D.W."/>
            <person name="Naumann T.A."/>
            <person name="Divon H.H."/>
            <person name="Lysoe E."/>
            <person name="Uhlig S."/>
            <person name="Proctor R.H."/>
        </authorList>
    </citation>
    <scope>NUCLEOTIDE SEQUENCE</scope>
    <source>
        <strain evidence="1">NRRL 20472</strain>
    </source>
</reference>
<evidence type="ECO:0000313" key="1">
    <source>
        <dbReference type="EMBL" id="KAF4964050.1"/>
    </source>
</evidence>